<dbReference type="AlphaFoldDB" id="A0A1V8SHX0"/>
<accession>A0A1V8SHX0</accession>
<evidence type="ECO:0000256" key="1">
    <source>
        <dbReference type="SAM" id="MobiDB-lite"/>
    </source>
</evidence>
<dbReference type="PANTHER" id="PTHR14580:SF0">
    <property type="entry name" value="MULTIPLE MYELOMA TUMOR-ASSOCIATED PROTEIN 2"/>
    <property type="match status" value="1"/>
</dbReference>
<sequence length="223" mass="24734">MDLLQSVRKSGSRGGVNFSWDAVKTDTQRENYLGHSLMAPVGRWQKGKDLNWYAKADDADKTPEERAELARIARKEELRKVKEAEEDAMAKALGLPVPDRENANLVPIGDAASQKKINEALREVLNVEEEDGDGAKLGLKGTDARRSRSRSRGGARDPQAPITLEITRLRQKAKSSTSFEVTISRWEKEPYASLAVKVKVARASAAFRKGRQAQRSTFTRAGD</sequence>
<evidence type="ECO:0000313" key="4">
    <source>
        <dbReference type="Proteomes" id="UP000192596"/>
    </source>
</evidence>
<dbReference type="InParanoid" id="A0A1V8SHX0"/>
<proteinExistence type="predicted"/>
<reference evidence="4" key="1">
    <citation type="submission" date="2017-03" db="EMBL/GenBank/DDBJ databases">
        <title>Genomes of endolithic fungi from Antarctica.</title>
        <authorList>
            <person name="Coleine C."/>
            <person name="Masonjones S."/>
            <person name="Stajich J.E."/>
        </authorList>
    </citation>
    <scope>NUCLEOTIDE SEQUENCE [LARGE SCALE GENOMIC DNA]</scope>
    <source>
        <strain evidence="4">CCFEE 5527</strain>
    </source>
</reference>
<protein>
    <recommendedName>
        <fullName evidence="2">Multiple myeloma tumor-associated protein 2-like N-terminal domain-containing protein</fullName>
    </recommendedName>
</protein>
<dbReference type="Pfam" id="PF10159">
    <property type="entry name" value="MMtag"/>
    <property type="match status" value="1"/>
</dbReference>
<evidence type="ECO:0000313" key="3">
    <source>
        <dbReference type="EMBL" id="OQN98736.1"/>
    </source>
</evidence>
<evidence type="ECO:0000259" key="2">
    <source>
        <dbReference type="Pfam" id="PF10159"/>
    </source>
</evidence>
<comment type="caution">
    <text evidence="3">The sequence shown here is derived from an EMBL/GenBank/DDBJ whole genome shotgun (WGS) entry which is preliminary data.</text>
</comment>
<dbReference type="EMBL" id="NAJO01000044">
    <property type="protein sequence ID" value="OQN98736.1"/>
    <property type="molecule type" value="Genomic_DNA"/>
</dbReference>
<dbReference type="Proteomes" id="UP000192596">
    <property type="component" value="Unassembled WGS sequence"/>
</dbReference>
<dbReference type="PANTHER" id="PTHR14580">
    <property type="entry name" value="MULTIPLE MYELOMA TUMOR-ASSOCIATED PROTEIN 2 FAMILY MEMBER"/>
    <property type="match status" value="1"/>
</dbReference>
<feature type="domain" description="Multiple myeloma tumor-associated protein 2-like N-terminal" evidence="2">
    <location>
        <begin position="11"/>
        <end position="94"/>
    </location>
</feature>
<name>A0A1V8SHX0_9PEZI</name>
<dbReference type="InterPro" id="IPR019315">
    <property type="entry name" value="MMTA2_N"/>
</dbReference>
<dbReference type="STRING" id="1507870.A0A1V8SHX0"/>
<keyword evidence="4" id="KW-1185">Reference proteome</keyword>
<dbReference type="OrthoDB" id="5390672at2759"/>
<dbReference type="InterPro" id="IPR039207">
    <property type="entry name" value="MMTAG2-like"/>
</dbReference>
<gene>
    <name evidence="3" type="ORF">B0A48_15402</name>
</gene>
<organism evidence="3 4">
    <name type="scientific">Cryoendolithus antarcticus</name>
    <dbReference type="NCBI Taxonomy" id="1507870"/>
    <lineage>
        <taxon>Eukaryota</taxon>
        <taxon>Fungi</taxon>
        <taxon>Dikarya</taxon>
        <taxon>Ascomycota</taxon>
        <taxon>Pezizomycotina</taxon>
        <taxon>Dothideomycetes</taxon>
        <taxon>Dothideomycetidae</taxon>
        <taxon>Cladosporiales</taxon>
        <taxon>Cladosporiaceae</taxon>
        <taxon>Cryoendolithus</taxon>
    </lineage>
</organism>
<feature type="region of interest" description="Disordered" evidence="1">
    <location>
        <begin position="129"/>
        <end position="166"/>
    </location>
</feature>